<dbReference type="InterPro" id="IPR051348">
    <property type="entry name" value="U-box_ubiquitin_ligases"/>
</dbReference>
<dbReference type="GO" id="GO:0061630">
    <property type="term" value="F:ubiquitin protein ligase activity"/>
    <property type="evidence" value="ECO:0007669"/>
    <property type="project" value="UniProtKB-EC"/>
</dbReference>
<dbReference type="InterPro" id="IPR013083">
    <property type="entry name" value="Znf_RING/FYVE/PHD"/>
</dbReference>
<evidence type="ECO:0000256" key="4">
    <source>
        <dbReference type="ARBA" id="ARBA00022679"/>
    </source>
</evidence>
<dbReference type="EMBL" id="CAJGYO010000001">
    <property type="protein sequence ID" value="CAD6204420.1"/>
    <property type="molecule type" value="Genomic_DNA"/>
</dbReference>
<feature type="domain" description="U-box" evidence="7">
    <location>
        <begin position="336"/>
        <end position="410"/>
    </location>
</feature>
<evidence type="ECO:0000256" key="5">
    <source>
        <dbReference type="ARBA" id="ARBA00022786"/>
    </source>
</evidence>
<comment type="pathway">
    <text evidence="2">Protein modification; protein ubiquitination.</text>
</comment>
<dbReference type="OrthoDB" id="10064100at2759"/>
<organism evidence="8 9">
    <name type="scientific">Miscanthus lutarioriparius</name>
    <dbReference type="NCBI Taxonomy" id="422564"/>
    <lineage>
        <taxon>Eukaryota</taxon>
        <taxon>Viridiplantae</taxon>
        <taxon>Streptophyta</taxon>
        <taxon>Embryophyta</taxon>
        <taxon>Tracheophyta</taxon>
        <taxon>Spermatophyta</taxon>
        <taxon>Magnoliopsida</taxon>
        <taxon>Liliopsida</taxon>
        <taxon>Poales</taxon>
        <taxon>Poaceae</taxon>
        <taxon>PACMAD clade</taxon>
        <taxon>Panicoideae</taxon>
        <taxon>Andropogonodae</taxon>
        <taxon>Andropogoneae</taxon>
        <taxon>Saccharinae</taxon>
        <taxon>Miscanthus</taxon>
    </lineage>
</organism>
<feature type="coiled-coil region" evidence="6">
    <location>
        <begin position="169"/>
        <end position="241"/>
    </location>
</feature>
<evidence type="ECO:0000313" key="8">
    <source>
        <dbReference type="EMBL" id="CAD6204420.1"/>
    </source>
</evidence>
<name>A0A811MGY9_9POAL</name>
<evidence type="ECO:0000259" key="7">
    <source>
        <dbReference type="PROSITE" id="PS51698"/>
    </source>
</evidence>
<evidence type="ECO:0000256" key="2">
    <source>
        <dbReference type="ARBA" id="ARBA00004906"/>
    </source>
</evidence>
<dbReference type="AlphaFoldDB" id="A0A811MGY9"/>
<dbReference type="PROSITE" id="PS51698">
    <property type="entry name" value="U_BOX"/>
    <property type="match status" value="1"/>
</dbReference>
<dbReference type="CDD" id="cd16655">
    <property type="entry name" value="RING-Ubox_WDSUB1-like"/>
    <property type="match status" value="1"/>
</dbReference>
<dbReference type="GO" id="GO:0016567">
    <property type="term" value="P:protein ubiquitination"/>
    <property type="evidence" value="ECO:0007669"/>
    <property type="project" value="UniProtKB-UniPathway"/>
</dbReference>
<evidence type="ECO:0000256" key="6">
    <source>
        <dbReference type="SAM" id="Coils"/>
    </source>
</evidence>
<dbReference type="UniPathway" id="UPA00143"/>
<gene>
    <name evidence="8" type="ORF">NCGR_LOCUS2414</name>
</gene>
<evidence type="ECO:0000256" key="3">
    <source>
        <dbReference type="ARBA" id="ARBA00012483"/>
    </source>
</evidence>
<reference evidence="8" key="1">
    <citation type="submission" date="2020-10" db="EMBL/GenBank/DDBJ databases">
        <authorList>
            <person name="Han B."/>
            <person name="Lu T."/>
            <person name="Zhao Q."/>
            <person name="Huang X."/>
            <person name="Zhao Y."/>
        </authorList>
    </citation>
    <scope>NUCLEOTIDE SEQUENCE</scope>
</reference>
<keyword evidence="5" id="KW-0833">Ubl conjugation pathway</keyword>
<comment type="caution">
    <text evidence="8">The sequence shown here is derived from an EMBL/GenBank/DDBJ whole genome shotgun (WGS) entry which is preliminary data.</text>
</comment>
<dbReference type="EC" id="2.3.2.27" evidence="3"/>
<dbReference type="Proteomes" id="UP000604825">
    <property type="component" value="Unassembled WGS sequence"/>
</dbReference>
<dbReference type="InterPro" id="IPR003613">
    <property type="entry name" value="Ubox_domain"/>
</dbReference>
<comment type="catalytic activity">
    <reaction evidence="1">
        <text>S-ubiquitinyl-[E2 ubiquitin-conjugating enzyme]-L-cysteine + [acceptor protein]-L-lysine = [E2 ubiquitin-conjugating enzyme]-L-cysteine + N(6)-ubiquitinyl-[acceptor protein]-L-lysine.</text>
        <dbReference type="EC" id="2.3.2.27"/>
    </reaction>
</comment>
<dbReference type="SMART" id="SM00504">
    <property type="entry name" value="Ubox"/>
    <property type="match status" value="1"/>
</dbReference>
<dbReference type="Gene3D" id="3.30.40.10">
    <property type="entry name" value="Zinc/RING finger domain, C3HC4 (zinc finger)"/>
    <property type="match status" value="1"/>
</dbReference>
<evidence type="ECO:0000256" key="1">
    <source>
        <dbReference type="ARBA" id="ARBA00000900"/>
    </source>
</evidence>
<keyword evidence="9" id="KW-1185">Reference proteome</keyword>
<proteinExistence type="predicted"/>
<dbReference type="CDD" id="cd01989">
    <property type="entry name" value="USP_STK_Ubox_N"/>
    <property type="match status" value="1"/>
</dbReference>
<dbReference type="SUPFAM" id="SSF57850">
    <property type="entry name" value="RING/U-box"/>
    <property type="match status" value="1"/>
</dbReference>
<dbReference type="Pfam" id="PF04564">
    <property type="entry name" value="U-box"/>
    <property type="match status" value="1"/>
</dbReference>
<sequence length="434" mass="48565">MEKVFVVLPAEFKVGQSTLSWVLDHFGGSRTTVVITHVHVPPHMIPVMGVKFHSSKLSPEQVKLFRRIEYEKVDRQLDGYVHQCSKMKVKCEKLVFEKEDVVAGLVELIVLHKVTKLVISGAADRQYSRGEEEEIAPSATPFLPDFDHQALQLVPYQKEDDVKSELGFYDELKEACIAAENLMKRALSESSRRQKADGEVASALQKAKEYQELFLEEARKREELEGALARAHREIARLRQANQVPLDEQNTATDKLQEAMSERSSLEGHIFNMDAVFGTAAGQATEQQQKEHVQIQIDLGTGERDLELEVEAPLNQSKLAAFSPSSVIQSPYDEVCVPSYFLCPILQEPMRDPHVAADGFTYEGDAIRGWLDGGNDASPVTGQPLAHRELPPNLALGAVIQDYTMMKRQQHRFGDSHDTVAALQFFSSPVGSER</sequence>
<keyword evidence="6" id="KW-0175">Coiled coil</keyword>
<dbReference type="PANTHER" id="PTHR45647:SF100">
    <property type="entry name" value="U-BOX DOMAIN-CONTAINING PROTEIN 33"/>
    <property type="match status" value="1"/>
</dbReference>
<protein>
    <recommendedName>
        <fullName evidence="3">RING-type E3 ubiquitin transferase</fullName>
        <ecNumber evidence="3">2.3.2.27</ecNumber>
    </recommendedName>
</protein>
<evidence type="ECO:0000313" key="9">
    <source>
        <dbReference type="Proteomes" id="UP000604825"/>
    </source>
</evidence>
<dbReference type="PANTHER" id="PTHR45647">
    <property type="entry name" value="OS02G0152300 PROTEIN"/>
    <property type="match status" value="1"/>
</dbReference>
<keyword evidence="4" id="KW-0808">Transferase</keyword>
<accession>A0A811MGY9</accession>